<accession>A0AAV4MF94</accession>
<evidence type="ECO:0000313" key="2">
    <source>
        <dbReference type="Proteomes" id="UP001054945"/>
    </source>
</evidence>
<proteinExistence type="predicted"/>
<dbReference type="AlphaFoldDB" id="A0AAV4MF94"/>
<dbReference type="Proteomes" id="UP001054945">
    <property type="component" value="Unassembled WGS sequence"/>
</dbReference>
<organism evidence="1 2">
    <name type="scientific">Caerostris extrusa</name>
    <name type="common">Bark spider</name>
    <name type="synonym">Caerostris bankana</name>
    <dbReference type="NCBI Taxonomy" id="172846"/>
    <lineage>
        <taxon>Eukaryota</taxon>
        <taxon>Metazoa</taxon>
        <taxon>Ecdysozoa</taxon>
        <taxon>Arthropoda</taxon>
        <taxon>Chelicerata</taxon>
        <taxon>Arachnida</taxon>
        <taxon>Araneae</taxon>
        <taxon>Araneomorphae</taxon>
        <taxon>Entelegynae</taxon>
        <taxon>Araneoidea</taxon>
        <taxon>Araneidae</taxon>
        <taxon>Caerostris</taxon>
    </lineage>
</organism>
<comment type="caution">
    <text evidence="1">The sequence shown here is derived from an EMBL/GenBank/DDBJ whole genome shotgun (WGS) entry which is preliminary data.</text>
</comment>
<reference evidence="1 2" key="1">
    <citation type="submission" date="2021-06" db="EMBL/GenBank/DDBJ databases">
        <title>Caerostris extrusa draft genome.</title>
        <authorList>
            <person name="Kono N."/>
            <person name="Arakawa K."/>
        </authorList>
    </citation>
    <scope>NUCLEOTIDE SEQUENCE [LARGE SCALE GENOMIC DNA]</scope>
</reference>
<evidence type="ECO:0000313" key="1">
    <source>
        <dbReference type="EMBL" id="GIX71139.1"/>
    </source>
</evidence>
<protein>
    <submittedName>
        <fullName evidence="1">Uncharacterized protein</fullName>
    </submittedName>
</protein>
<dbReference type="EMBL" id="BPLR01002193">
    <property type="protein sequence ID" value="GIX71139.1"/>
    <property type="molecule type" value="Genomic_DNA"/>
</dbReference>
<keyword evidence="2" id="KW-1185">Reference proteome</keyword>
<gene>
    <name evidence="1" type="ORF">CEXT_502821</name>
</gene>
<name>A0AAV4MF94_CAEEX</name>
<sequence length="99" mass="11491">MCLSLVRCDKSVDPRRIAWHSNFECFHPLHSLSESGASQCVREGSIRWKYRSKRRFGLIPEENSFVMVNEMEDVMESARNCLCNGSISSDNATRLYWVE</sequence>